<protein>
    <submittedName>
        <fullName evidence="2">Uncharacterized protein</fullName>
    </submittedName>
</protein>
<dbReference type="Pfam" id="PF03662">
    <property type="entry name" value="Glyco_hydro_79n"/>
    <property type="match status" value="1"/>
</dbReference>
<dbReference type="GO" id="GO:0016020">
    <property type="term" value="C:membrane"/>
    <property type="evidence" value="ECO:0007669"/>
    <property type="project" value="InterPro"/>
</dbReference>
<evidence type="ECO:0000313" key="2">
    <source>
        <dbReference type="EMBL" id="KAG8482455.1"/>
    </source>
</evidence>
<accession>A0A8J5YTW3</accession>
<comment type="similarity">
    <text evidence="1">Belongs to the glycosyl hydrolase 79 family.</text>
</comment>
<dbReference type="GO" id="GO:0004566">
    <property type="term" value="F:beta-glucuronidase activity"/>
    <property type="evidence" value="ECO:0007669"/>
    <property type="project" value="TreeGrafter"/>
</dbReference>
<dbReference type="SUPFAM" id="SSF51445">
    <property type="entry name" value="(Trans)glycosidases"/>
    <property type="match status" value="1"/>
</dbReference>
<dbReference type="InterPro" id="IPR017853">
    <property type="entry name" value="GH"/>
</dbReference>
<dbReference type="OrthoDB" id="950314at2759"/>
<dbReference type="GO" id="GO:0009505">
    <property type="term" value="C:plant-type cell wall"/>
    <property type="evidence" value="ECO:0007669"/>
    <property type="project" value="TreeGrafter"/>
</dbReference>
<comment type="caution">
    <text evidence="2">The sequence shown here is derived from an EMBL/GenBank/DDBJ whole genome shotgun (WGS) entry which is preliminary data.</text>
</comment>
<organism evidence="2 3">
    <name type="scientific">Gossypium anomalum</name>
    <dbReference type="NCBI Taxonomy" id="47600"/>
    <lineage>
        <taxon>Eukaryota</taxon>
        <taxon>Viridiplantae</taxon>
        <taxon>Streptophyta</taxon>
        <taxon>Embryophyta</taxon>
        <taxon>Tracheophyta</taxon>
        <taxon>Spermatophyta</taxon>
        <taxon>Magnoliopsida</taxon>
        <taxon>eudicotyledons</taxon>
        <taxon>Gunneridae</taxon>
        <taxon>Pentapetalae</taxon>
        <taxon>rosids</taxon>
        <taxon>malvids</taxon>
        <taxon>Malvales</taxon>
        <taxon>Malvaceae</taxon>
        <taxon>Malvoideae</taxon>
        <taxon>Gossypium</taxon>
    </lineage>
</organism>
<dbReference type="PANTHER" id="PTHR14363:SF13">
    <property type="entry name" value="OS07G0598400 PROTEIN"/>
    <property type="match status" value="1"/>
</dbReference>
<sequence>MGTRVEAEQYGKDIIVLKSMVKELHPNPTTQPKVLGLVAFMTRNEVLRQGVVDRVTHHIYNLGPGDDLNLITKIQDPSYLNQVAQTYRGVVNIINKFKPQSGAWVSKSGGALQGGAKYVSPTFTDGFWQTLIDGNYALLNSTTFIPNSDYYGSCASMAPAYGKYCTCRNLRV</sequence>
<dbReference type="AlphaFoldDB" id="A0A8J5YTW3"/>
<proteinExistence type="inferred from homology"/>
<name>A0A8J5YTW3_9ROSI</name>
<dbReference type="InterPro" id="IPR005199">
    <property type="entry name" value="Glyco_hydro_79"/>
</dbReference>
<dbReference type="PANTHER" id="PTHR14363">
    <property type="entry name" value="HEPARANASE-RELATED"/>
    <property type="match status" value="1"/>
</dbReference>
<dbReference type="Proteomes" id="UP000701853">
    <property type="component" value="Chromosome 9"/>
</dbReference>
<reference evidence="2 3" key="1">
    <citation type="journal article" date="2021" name="bioRxiv">
        <title>The Gossypium anomalum genome as a resource for cotton improvement and evolutionary analysis of hybrid incompatibility.</title>
        <authorList>
            <person name="Grover C.E."/>
            <person name="Yuan D."/>
            <person name="Arick M.A."/>
            <person name="Miller E.R."/>
            <person name="Hu G."/>
            <person name="Peterson D.G."/>
            <person name="Wendel J.F."/>
            <person name="Udall J.A."/>
        </authorList>
    </citation>
    <scope>NUCLEOTIDE SEQUENCE [LARGE SCALE GENOMIC DNA]</scope>
    <source>
        <strain evidence="2">JFW-Udall</strain>
        <tissue evidence="2">Leaf</tissue>
    </source>
</reference>
<evidence type="ECO:0000256" key="1">
    <source>
        <dbReference type="ARBA" id="ARBA00009800"/>
    </source>
</evidence>
<gene>
    <name evidence="2" type="ORF">CXB51_024475</name>
</gene>
<dbReference type="EMBL" id="JAHUZN010000009">
    <property type="protein sequence ID" value="KAG8482455.1"/>
    <property type="molecule type" value="Genomic_DNA"/>
</dbReference>
<dbReference type="Gene3D" id="3.20.20.80">
    <property type="entry name" value="Glycosidases"/>
    <property type="match status" value="1"/>
</dbReference>
<keyword evidence="3" id="KW-1185">Reference proteome</keyword>
<evidence type="ECO:0000313" key="3">
    <source>
        <dbReference type="Proteomes" id="UP000701853"/>
    </source>
</evidence>